<evidence type="ECO:0000313" key="10">
    <source>
        <dbReference type="Proteomes" id="UP001497497"/>
    </source>
</evidence>
<dbReference type="GO" id="GO:0045087">
    <property type="term" value="P:innate immune response"/>
    <property type="evidence" value="ECO:0007669"/>
    <property type="project" value="UniProtKB-KW"/>
</dbReference>
<feature type="non-terminal residue" evidence="9">
    <location>
        <position position="251"/>
    </location>
</feature>
<dbReference type="Proteomes" id="UP001497497">
    <property type="component" value="Unassembled WGS sequence"/>
</dbReference>
<dbReference type="EMBL" id="CAXITT010000540">
    <property type="protein sequence ID" value="CAL1543311.1"/>
    <property type="molecule type" value="Genomic_DNA"/>
</dbReference>
<dbReference type="Pfam" id="PF16739">
    <property type="entry name" value="CARD_2"/>
    <property type="match status" value="1"/>
</dbReference>
<evidence type="ECO:0000256" key="5">
    <source>
        <dbReference type="ARBA" id="ARBA00022859"/>
    </source>
</evidence>
<evidence type="ECO:0000256" key="3">
    <source>
        <dbReference type="ARBA" id="ARBA00022588"/>
    </source>
</evidence>
<proteinExistence type="predicted"/>
<sequence>MATQNTDVTDKEHTTNPTASQDYDTTIIDHDYNRRLKDAICETFIHHVTDPYKLMRLLQKYNSNVLTAEDIDFIKNLKDNKGPMAANHHLLDRLPVYKGWFQCLLQAVNDEHIKLGFLREVFQDIKDDLDSQYLSGKDEVMTGNQSFDNGNLTPSLSQRRENIRMKITIERLTKQMSKSNDAHRELQTVVIPLKQEVLQLNKENERLTKQMRESNDAHRELQTVVIPLKQEVSQLKIETAKLQHELMTLIL</sequence>
<keyword evidence="10" id="KW-1185">Reference proteome</keyword>
<organism evidence="9 10">
    <name type="scientific">Lymnaea stagnalis</name>
    <name type="common">Great pond snail</name>
    <name type="synonym">Helix stagnalis</name>
    <dbReference type="NCBI Taxonomy" id="6523"/>
    <lineage>
        <taxon>Eukaryota</taxon>
        <taxon>Metazoa</taxon>
        <taxon>Spiralia</taxon>
        <taxon>Lophotrochozoa</taxon>
        <taxon>Mollusca</taxon>
        <taxon>Gastropoda</taxon>
        <taxon>Heterobranchia</taxon>
        <taxon>Euthyneura</taxon>
        <taxon>Panpulmonata</taxon>
        <taxon>Hygrophila</taxon>
        <taxon>Lymnaeoidea</taxon>
        <taxon>Lymnaeidae</taxon>
        <taxon>Lymnaea</taxon>
    </lineage>
</organism>
<evidence type="ECO:0000313" key="9">
    <source>
        <dbReference type="EMBL" id="CAL1543311.1"/>
    </source>
</evidence>
<dbReference type="Gene3D" id="1.10.533.10">
    <property type="entry name" value="Death Domain, Fas"/>
    <property type="match status" value="1"/>
</dbReference>
<dbReference type="InterPro" id="IPR031964">
    <property type="entry name" value="CARD_dom"/>
</dbReference>
<evidence type="ECO:0000256" key="4">
    <source>
        <dbReference type="ARBA" id="ARBA00022843"/>
    </source>
</evidence>
<dbReference type="AlphaFoldDB" id="A0AAV2I9S9"/>
<evidence type="ECO:0000256" key="7">
    <source>
        <dbReference type="SAM" id="MobiDB-lite"/>
    </source>
</evidence>
<feature type="region of interest" description="Disordered" evidence="7">
    <location>
        <begin position="1"/>
        <end position="22"/>
    </location>
</feature>
<dbReference type="InterPro" id="IPR011029">
    <property type="entry name" value="DEATH-like_dom_sf"/>
</dbReference>
<gene>
    <name evidence="9" type="ORF">GSLYS_00016845001</name>
</gene>
<feature type="domain" description="Caspase recruitment" evidence="8">
    <location>
        <begin position="59"/>
        <end position="111"/>
    </location>
</feature>
<keyword evidence="6" id="KW-0175">Coiled coil</keyword>
<keyword evidence="5" id="KW-0391">Immunity</keyword>
<evidence type="ECO:0000259" key="8">
    <source>
        <dbReference type="Pfam" id="PF16739"/>
    </source>
</evidence>
<name>A0AAV2I9S9_LYMST</name>
<protein>
    <recommendedName>
        <fullName evidence="8">Caspase recruitment domain-containing protein</fullName>
    </recommendedName>
</protein>
<comment type="caution">
    <text evidence="9">The sequence shown here is derived from an EMBL/GenBank/DDBJ whole genome shotgun (WGS) entry which is preliminary data.</text>
</comment>
<keyword evidence="2" id="KW-0597">Phosphoprotein</keyword>
<keyword evidence="4" id="KW-0832">Ubl conjugation</keyword>
<evidence type="ECO:0000256" key="2">
    <source>
        <dbReference type="ARBA" id="ARBA00022553"/>
    </source>
</evidence>
<evidence type="ECO:0000256" key="1">
    <source>
        <dbReference type="ARBA" id="ARBA00022499"/>
    </source>
</evidence>
<dbReference type="GO" id="GO:0005737">
    <property type="term" value="C:cytoplasm"/>
    <property type="evidence" value="ECO:0007669"/>
    <property type="project" value="UniProtKB-ARBA"/>
</dbReference>
<evidence type="ECO:0000256" key="6">
    <source>
        <dbReference type="SAM" id="Coils"/>
    </source>
</evidence>
<feature type="coiled-coil region" evidence="6">
    <location>
        <begin position="169"/>
        <end position="224"/>
    </location>
</feature>
<keyword evidence="1" id="KW-1017">Isopeptide bond</keyword>
<keyword evidence="3" id="KW-0399">Innate immunity</keyword>
<accession>A0AAV2I9S9</accession>
<reference evidence="9 10" key="1">
    <citation type="submission" date="2024-04" db="EMBL/GenBank/DDBJ databases">
        <authorList>
            <consortium name="Genoscope - CEA"/>
            <person name="William W."/>
        </authorList>
    </citation>
    <scope>NUCLEOTIDE SEQUENCE [LARGE SCALE GENOMIC DNA]</scope>
</reference>